<dbReference type="PANTHER" id="PTHR42928:SF5">
    <property type="entry name" value="BLR1237 PROTEIN"/>
    <property type="match status" value="1"/>
</dbReference>
<name>A0A5B2TFD8_9PROT</name>
<feature type="signal peptide" evidence="2">
    <location>
        <begin position="1"/>
        <end position="23"/>
    </location>
</feature>
<dbReference type="InterPro" id="IPR042100">
    <property type="entry name" value="Bug_dom1"/>
</dbReference>
<feature type="chain" id="PRO_5022853496" evidence="2">
    <location>
        <begin position="24"/>
        <end position="323"/>
    </location>
</feature>
<dbReference type="Gene3D" id="3.40.190.10">
    <property type="entry name" value="Periplasmic binding protein-like II"/>
    <property type="match status" value="1"/>
</dbReference>
<keyword evidence="2" id="KW-0732">Signal</keyword>
<organism evidence="3 4">
    <name type="scientific">Teichococcus oryzae</name>
    <dbReference type="NCBI Taxonomy" id="1608942"/>
    <lineage>
        <taxon>Bacteria</taxon>
        <taxon>Pseudomonadati</taxon>
        <taxon>Pseudomonadota</taxon>
        <taxon>Alphaproteobacteria</taxon>
        <taxon>Acetobacterales</taxon>
        <taxon>Roseomonadaceae</taxon>
        <taxon>Roseomonas</taxon>
    </lineage>
</organism>
<evidence type="ECO:0000313" key="3">
    <source>
        <dbReference type="EMBL" id="KAA2212889.1"/>
    </source>
</evidence>
<dbReference type="Proteomes" id="UP000322110">
    <property type="component" value="Unassembled WGS sequence"/>
</dbReference>
<dbReference type="EMBL" id="VUKA01000005">
    <property type="protein sequence ID" value="KAA2212889.1"/>
    <property type="molecule type" value="Genomic_DNA"/>
</dbReference>
<reference evidence="3 4" key="1">
    <citation type="journal article" date="2015" name="Int. J. Syst. Evol. Microbiol.">
        <title>Roseomonas oryzae sp. nov., isolated from paddy rhizosphere soil.</title>
        <authorList>
            <person name="Ramaprasad E.V."/>
            <person name="Sasikala Ch."/>
            <person name="Ramana Ch.V."/>
        </authorList>
    </citation>
    <scope>NUCLEOTIDE SEQUENCE [LARGE SCALE GENOMIC DNA]</scope>
    <source>
        <strain evidence="3 4">KCTC 42542</strain>
    </source>
</reference>
<sequence length="323" mass="34559">MNTKILRRALLQATGLAPFAAMAQAPDYPDRPVRIVVPYSAGGGTDVTARAAAQRMSPDLGQPVIIENRAGANTAIGAENVARSRPDGYSLLISGSTTFVLLPLLSRQLSFGPADFTPVSQLTQLPMAMVVSPSVEGSLPEIIGRVQRAPSEFIYAHTGMGSAGHLMGERLFMNHALHLNSVPYRGFSQTLVDLMSGRVPMTFESVPAVMPFHREGKVRIAAVSSPQRLPNLPEVPTFVEMGYPGMAFFGWFGLAAPAGTPEAIVRRLADAVARASRDPGYRAAIEATGQQVVGNSPDEFAAVIKTDIAQWRAVVEPLNIRLD</sequence>
<evidence type="ECO:0000256" key="2">
    <source>
        <dbReference type="SAM" id="SignalP"/>
    </source>
</evidence>
<dbReference type="PANTHER" id="PTHR42928">
    <property type="entry name" value="TRICARBOXYLATE-BINDING PROTEIN"/>
    <property type="match status" value="1"/>
</dbReference>
<gene>
    <name evidence="3" type="ORF">F0Q34_12230</name>
</gene>
<evidence type="ECO:0000313" key="4">
    <source>
        <dbReference type="Proteomes" id="UP000322110"/>
    </source>
</evidence>
<dbReference type="SUPFAM" id="SSF53850">
    <property type="entry name" value="Periplasmic binding protein-like II"/>
    <property type="match status" value="1"/>
</dbReference>
<evidence type="ECO:0000256" key="1">
    <source>
        <dbReference type="ARBA" id="ARBA00006987"/>
    </source>
</evidence>
<accession>A0A5B2TFD8</accession>
<comment type="similarity">
    <text evidence="1">Belongs to the UPF0065 (bug) family.</text>
</comment>
<dbReference type="Pfam" id="PF03401">
    <property type="entry name" value="TctC"/>
    <property type="match status" value="1"/>
</dbReference>
<dbReference type="CDD" id="cd07012">
    <property type="entry name" value="PBP2_Bug_TTT"/>
    <property type="match status" value="1"/>
</dbReference>
<dbReference type="OrthoDB" id="9780943at2"/>
<keyword evidence="4" id="KW-1185">Reference proteome</keyword>
<proteinExistence type="inferred from homology"/>
<dbReference type="Gene3D" id="3.40.190.150">
    <property type="entry name" value="Bordetella uptake gene, domain 1"/>
    <property type="match status" value="1"/>
</dbReference>
<dbReference type="RefSeq" id="WP_149812505.1">
    <property type="nucleotide sequence ID" value="NZ_VUKA01000005.1"/>
</dbReference>
<comment type="caution">
    <text evidence="3">The sequence shown here is derived from an EMBL/GenBank/DDBJ whole genome shotgun (WGS) entry which is preliminary data.</text>
</comment>
<dbReference type="PIRSF" id="PIRSF017082">
    <property type="entry name" value="YflP"/>
    <property type="match status" value="1"/>
</dbReference>
<dbReference type="InterPro" id="IPR005064">
    <property type="entry name" value="BUG"/>
</dbReference>
<protein>
    <submittedName>
        <fullName evidence="3">Tripartite tricarboxylate transporter substrate binding protein</fullName>
    </submittedName>
</protein>
<dbReference type="AlphaFoldDB" id="A0A5B2TFD8"/>